<gene>
    <name evidence="1" type="ORF">EBBID32_10830</name>
</gene>
<reference evidence="2" key="2">
    <citation type="submission" date="2013-04" db="EMBL/GenBank/DDBJ databases">
        <title>Bisphenol A degrading Sphingobium sp. strain BiD32.</title>
        <authorList>
            <person name="Nielsen J.L."/>
            <person name="Zhou N.A."/>
            <person name="Kjeldal H."/>
        </authorList>
    </citation>
    <scope>NUCLEOTIDE SEQUENCE [LARGE SCALE GENOMIC DNA]</scope>
    <source>
        <strain evidence="2">BiD32</strain>
    </source>
</reference>
<reference evidence="1 2" key="1">
    <citation type="submission" date="2013-03" db="EMBL/GenBank/DDBJ databases">
        <authorList>
            <person name="Le V."/>
        </authorList>
    </citation>
    <scope>NUCLEOTIDE SEQUENCE [LARGE SCALE GENOMIC DNA]</scope>
    <source>
        <strain evidence="1 2">BiD32</strain>
    </source>
</reference>
<comment type="caution">
    <text evidence="1">The sequence shown here is derived from an EMBL/GenBank/DDBJ whole genome shotgun (WGS) entry which is preliminary data.</text>
</comment>
<accession>N1MHR2</accession>
<dbReference type="AlphaFoldDB" id="N1MHR2"/>
<protein>
    <submittedName>
        <fullName evidence="1">Uncharacterized protein</fullName>
    </submittedName>
</protein>
<proteinExistence type="predicted"/>
<dbReference type="EMBL" id="CAVK010000055">
    <property type="protein sequence ID" value="CCW16745.1"/>
    <property type="molecule type" value="Genomic_DNA"/>
</dbReference>
<evidence type="ECO:0000313" key="1">
    <source>
        <dbReference type="EMBL" id="CCW16745.1"/>
    </source>
</evidence>
<organism evidence="1 2">
    <name type="scientific">Sphingobium indicum BiD32</name>
    <dbReference type="NCBI Taxonomy" id="1301087"/>
    <lineage>
        <taxon>Bacteria</taxon>
        <taxon>Pseudomonadati</taxon>
        <taxon>Pseudomonadota</taxon>
        <taxon>Alphaproteobacteria</taxon>
        <taxon>Sphingomonadales</taxon>
        <taxon>Sphingomonadaceae</taxon>
        <taxon>Sphingobium</taxon>
    </lineage>
</organism>
<dbReference type="Proteomes" id="UP000013201">
    <property type="component" value="Unassembled WGS sequence"/>
</dbReference>
<evidence type="ECO:0000313" key="2">
    <source>
        <dbReference type="Proteomes" id="UP000013201"/>
    </source>
</evidence>
<keyword evidence="2" id="KW-1185">Reference proteome</keyword>
<sequence length="52" mass="5582">MSPDQPGFAPRIKRRCPGLLIGSSDRNRIACVGYLAGRAAHHRAGRHAAGCR</sequence>
<name>N1MHR2_9SPHN</name>